<gene>
    <name evidence="3" type="ORF">DB31_1994</name>
</gene>
<feature type="region of interest" description="Disordered" evidence="1">
    <location>
        <begin position="36"/>
        <end position="143"/>
    </location>
</feature>
<feature type="compositionally biased region" description="Low complexity" evidence="1">
    <location>
        <begin position="66"/>
        <end position="94"/>
    </location>
</feature>
<dbReference type="STRING" id="394096.DB31_1994"/>
<keyword evidence="2" id="KW-0732">Signal</keyword>
<feature type="signal peptide" evidence="2">
    <location>
        <begin position="1"/>
        <end position="39"/>
    </location>
</feature>
<protein>
    <recommendedName>
        <fullName evidence="5">Outer membrane protein beta-barrel domain-containing protein</fullName>
    </recommendedName>
</protein>
<evidence type="ECO:0008006" key="5">
    <source>
        <dbReference type="Google" id="ProtNLM"/>
    </source>
</evidence>
<name>A0A085W937_9BACT</name>
<keyword evidence="4" id="KW-1185">Reference proteome</keyword>
<sequence>MATHFLVPLMRTLLVPQLPWKALLALLALSFALPSPAQAQTSAKTQTKAKAKKTKAKKTKAKTQEKASPQEAKSPEPAKAPAQEAAKAQAAEKAPQAEKAAEAAKTSTPEKAPAKAAAPQKSPAPQKVAKPESEPVPERPMSVVQAEERARLSSRMRVGIGLDLFTEKSHLSGAQAINASRTDESFDYNSHTFLAATLSMSIPAPVLSDRARLGGAVRLFGNYSASGNRSFGFGLLNQAFVTGEYGLPVANRMEVVFGGRAGLSMLLPGRDFSKEIDRLQIQGVDVWSVPRVGWLAGLSVGGRRQMNEHIHLRADLSAQLDKTYLFATTQEIEGLKFSKDWSTTALRLGFTLGAEFSL</sequence>
<feature type="compositionally biased region" description="Low complexity" evidence="1">
    <location>
        <begin position="36"/>
        <end position="46"/>
    </location>
</feature>
<feature type="compositionally biased region" description="Low complexity" evidence="1">
    <location>
        <begin position="103"/>
        <end position="128"/>
    </location>
</feature>
<dbReference type="AlphaFoldDB" id="A0A085W937"/>
<comment type="caution">
    <text evidence="3">The sequence shown here is derived from an EMBL/GenBank/DDBJ whole genome shotgun (WGS) entry which is preliminary data.</text>
</comment>
<dbReference type="Proteomes" id="UP000028725">
    <property type="component" value="Unassembled WGS sequence"/>
</dbReference>
<dbReference type="EMBL" id="JMCB01000014">
    <property type="protein sequence ID" value="KFE64200.1"/>
    <property type="molecule type" value="Genomic_DNA"/>
</dbReference>
<evidence type="ECO:0000256" key="1">
    <source>
        <dbReference type="SAM" id="MobiDB-lite"/>
    </source>
</evidence>
<organism evidence="3 4">
    <name type="scientific">Hyalangium minutum</name>
    <dbReference type="NCBI Taxonomy" id="394096"/>
    <lineage>
        <taxon>Bacteria</taxon>
        <taxon>Pseudomonadati</taxon>
        <taxon>Myxococcota</taxon>
        <taxon>Myxococcia</taxon>
        <taxon>Myxococcales</taxon>
        <taxon>Cystobacterineae</taxon>
        <taxon>Archangiaceae</taxon>
        <taxon>Hyalangium</taxon>
    </lineage>
</organism>
<evidence type="ECO:0000313" key="4">
    <source>
        <dbReference type="Proteomes" id="UP000028725"/>
    </source>
</evidence>
<reference evidence="3 4" key="1">
    <citation type="submission" date="2014-04" db="EMBL/GenBank/DDBJ databases">
        <title>Genome assembly of Hyalangium minutum DSM 14724.</title>
        <authorList>
            <person name="Sharma G."/>
            <person name="Subramanian S."/>
        </authorList>
    </citation>
    <scope>NUCLEOTIDE SEQUENCE [LARGE SCALE GENOMIC DNA]</scope>
    <source>
        <strain evidence="3 4">DSM 14724</strain>
    </source>
</reference>
<feature type="chain" id="PRO_5001799357" description="Outer membrane protein beta-barrel domain-containing protein" evidence="2">
    <location>
        <begin position="40"/>
        <end position="358"/>
    </location>
</feature>
<evidence type="ECO:0000256" key="2">
    <source>
        <dbReference type="SAM" id="SignalP"/>
    </source>
</evidence>
<accession>A0A085W937</accession>
<feature type="compositionally biased region" description="Basic residues" evidence="1">
    <location>
        <begin position="47"/>
        <end position="61"/>
    </location>
</feature>
<evidence type="ECO:0000313" key="3">
    <source>
        <dbReference type="EMBL" id="KFE64200.1"/>
    </source>
</evidence>
<proteinExistence type="predicted"/>